<dbReference type="Pfam" id="PF01753">
    <property type="entry name" value="zf-MYND"/>
    <property type="match status" value="1"/>
</dbReference>
<dbReference type="InterPro" id="IPR058518">
    <property type="entry name" value="DUF8205"/>
</dbReference>
<dbReference type="GO" id="GO:0008270">
    <property type="term" value="F:zinc ion binding"/>
    <property type="evidence" value="ECO:0007669"/>
    <property type="project" value="UniProtKB-KW"/>
</dbReference>
<dbReference type="HOGENOM" id="CLU_060143_0_0_1"/>
<evidence type="ECO:0000256" key="1">
    <source>
        <dbReference type="ARBA" id="ARBA00022723"/>
    </source>
</evidence>
<dbReference type="AlphaFoldDB" id="A0A0C3BEN7"/>
<dbReference type="EMBL" id="KN831826">
    <property type="protein sequence ID" value="KIM35235.1"/>
    <property type="molecule type" value="Genomic_DNA"/>
</dbReference>
<dbReference type="OrthoDB" id="5231159at2759"/>
<sequence length="222" mass="25063">MSDPSLNPYPSRKEVKQVRREVLGLCAKCLLKEGVKQCSKCKFPYCSRECQKEDWPEHKQRCSPRIKSAPDFYKLCGNLMSNPLLRRYIEVLIILKLDLLHKPVEEPFRAQLIIGYEPASIVDFFRISIPSAIIDASPLQGMLQIYHIIPEGMDFGGVSETTALPKSEMEKQRREACLSGWEALPFGSIEFINGTGKTLSGTTTILLIQEASMDLARQANEL</sequence>
<accession>A0A0C3BEN7</accession>
<organism evidence="6 7">
    <name type="scientific">Hebeloma cylindrosporum</name>
    <dbReference type="NCBI Taxonomy" id="76867"/>
    <lineage>
        <taxon>Eukaryota</taxon>
        <taxon>Fungi</taxon>
        <taxon>Dikarya</taxon>
        <taxon>Basidiomycota</taxon>
        <taxon>Agaricomycotina</taxon>
        <taxon>Agaricomycetes</taxon>
        <taxon>Agaricomycetidae</taxon>
        <taxon>Agaricales</taxon>
        <taxon>Agaricineae</taxon>
        <taxon>Hymenogastraceae</taxon>
        <taxon>Hebeloma</taxon>
    </lineage>
</organism>
<evidence type="ECO:0000259" key="5">
    <source>
        <dbReference type="PROSITE" id="PS50865"/>
    </source>
</evidence>
<evidence type="ECO:0000256" key="2">
    <source>
        <dbReference type="ARBA" id="ARBA00022771"/>
    </source>
</evidence>
<dbReference type="SUPFAM" id="SSF144232">
    <property type="entry name" value="HIT/MYND zinc finger-like"/>
    <property type="match status" value="1"/>
</dbReference>
<protein>
    <recommendedName>
        <fullName evidence="5">MYND-type domain-containing protein</fullName>
    </recommendedName>
</protein>
<keyword evidence="3" id="KW-0862">Zinc</keyword>
<name>A0A0C3BEN7_HEBCY</name>
<proteinExistence type="predicted"/>
<dbReference type="Gene3D" id="6.10.140.2220">
    <property type="match status" value="1"/>
</dbReference>
<evidence type="ECO:0000313" key="7">
    <source>
        <dbReference type="Proteomes" id="UP000053424"/>
    </source>
</evidence>
<keyword evidence="1" id="KW-0479">Metal-binding</keyword>
<dbReference type="STRING" id="686832.A0A0C3BEN7"/>
<reference evidence="6 7" key="1">
    <citation type="submission" date="2014-04" db="EMBL/GenBank/DDBJ databases">
        <authorList>
            <consortium name="DOE Joint Genome Institute"/>
            <person name="Kuo A."/>
            <person name="Gay G."/>
            <person name="Dore J."/>
            <person name="Kohler A."/>
            <person name="Nagy L.G."/>
            <person name="Floudas D."/>
            <person name="Copeland A."/>
            <person name="Barry K.W."/>
            <person name="Cichocki N."/>
            <person name="Veneault-Fourrey C."/>
            <person name="LaButti K."/>
            <person name="Lindquist E.A."/>
            <person name="Lipzen A."/>
            <person name="Lundell T."/>
            <person name="Morin E."/>
            <person name="Murat C."/>
            <person name="Sun H."/>
            <person name="Tunlid A."/>
            <person name="Henrissat B."/>
            <person name="Grigoriev I.V."/>
            <person name="Hibbett D.S."/>
            <person name="Martin F."/>
            <person name="Nordberg H.P."/>
            <person name="Cantor M.N."/>
            <person name="Hua S.X."/>
        </authorList>
    </citation>
    <scope>NUCLEOTIDE SEQUENCE [LARGE SCALE GENOMIC DNA]</scope>
    <source>
        <strain evidence="7">h7</strain>
    </source>
</reference>
<keyword evidence="7" id="KW-1185">Reference proteome</keyword>
<evidence type="ECO:0000256" key="3">
    <source>
        <dbReference type="ARBA" id="ARBA00022833"/>
    </source>
</evidence>
<gene>
    <name evidence="6" type="ORF">M413DRAFT_32649</name>
</gene>
<keyword evidence="2 4" id="KW-0863">Zinc-finger</keyword>
<feature type="domain" description="MYND-type" evidence="5">
    <location>
        <begin position="26"/>
        <end position="62"/>
    </location>
</feature>
<dbReference type="Pfam" id="PF26632">
    <property type="entry name" value="DUF8205"/>
    <property type="match status" value="1"/>
</dbReference>
<reference evidence="7" key="2">
    <citation type="submission" date="2015-01" db="EMBL/GenBank/DDBJ databases">
        <title>Evolutionary Origins and Diversification of the Mycorrhizal Mutualists.</title>
        <authorList>
            <consortium name="DOE Joint Genome Institute"/>
            <consortium name="Mycorrhizal Genomics Consortium"/>
            <person name="Kohler A."/>
            <person name="Kuo A."/>
            <person name="Nagy L.G."/>
            <person name="Floudas D."/>
            <person name="Copeland A."/>
            <person name="Barry K.W."/>
            <person name="Cichocki N."/>
            <person name="Veneault-Fourrey C."/>
            <person name="LaButti K."/>
            <person name="Lindquist E.A."/>
            <person name="Lipzen A."/>
            <person name="Lundell T."/>
            <person name="Morin E."/>
            <person name="Murat C."/>
            <person name="Riley R."/>
            <person name="Ohm R."/>
            <person name="Sun H."/>
            <person name="Tunlid A."/>
            <person name="Henrissat B."/>
            <person name="Grigoriev I.V."/>
            <person name="Hibbett D.S."/>
            <person name="Martin F."/>
        </authorList>
    </citation>
    <scope>NUCLEOTIDE SEQUENCE [LARGE SCALE GENOMIC DNA]</scope>
    <source>
        <strain evidence="7">h7</strain>
    </source>
</reference>
<evidence type="ECO:0000256" key="4">
    <source>
        <dbReference type="PROSITE-ProRule" id="PRU00134"/>
    </source>
</evidence>
<dbReference type="Proteomes" id="UP000053424">
    <property type="component" value="Unassembled WGS sequence"/>
</dbReference>
<dbReference type="PROSITE" id="PS50865">
    <property type="entry name" value="ZF_MYND_2"/>
    <property type="match status" value="1"/>
</dbReference>
<evidence type="ECO:0000313" key="6">
    <source>
        <dbReference type="EMBL" id="KIM35235.1"/>
    </source>
</evidence>
<dbReference type="InterPro" id="IPR002893">
    <property type="entry name" value="Znf_MYND"/>
</dbReference>